<evidence type="ECO:0000313" key="1">
    <source>
        <dbReference type="EMBL" id="AAU37520.1"/>
    </source>
</evidence>
<dbReference type="EMBL" id="AE016827">
    <property type="protein sequence ID" value="AAU37520.1"/>
    <property type="molecule type" value="Genomic_DNA"/>
</dbReference>
<dbReference type="HOGENOM" id="CLU_2770988_0_0_6"/>
<evidence type="ECO:0000313" key="2">
    <source>
        <dbReference type="Proteomes" id="UP000000607"/>
    </source>
</evidence>
<name>Q65U40_MANSM</name>
<proteinExistence type="predicted"/>
<gene>
    <name evidence="1" type="ordered locus">MS0913</name>
</gene>
<dbReference type="Proteomes" id="UP000000607">
    <property type="component" value="Chromosome"/>
</dbReference>
<accession>Q65U40</accession>
<protein>
    <submittedName>
        <fullName evidence="1">Uncharacterized protein</fullName>
    </submittedName>
</protein>
<dbReference type="KEGG" id="msu:MS0913"/>
<sequence length="69" mass="8029">MSLKNCKWWDKFHLPVKKPEFSGFIHTLFGYYFLRINNPINKPKNAPIVEPIPAQHMRLGEDISACPGF</sequence>
<organism evidence="1 2">
    <name type="scientific">Mannheimia succiniciproducens (strain KCTC 0769BP / MBEL55E)</name>
    <dbReference type="NCBI Taxonomy" id="221988"/>
    <lineage>
        <taxon>Bacteria</taxon>
        <taxon>Pseudomonadati</taxon>
        <taxon>Pseudomonadota</taxon>
        <taxon>Gammaproteobacteria</taxon>
        <taxon>Pasteurellales</taxon>
        <taxon>Pasteurellaceae</taxon>
        <taxon>Basfia</taxon>
    </lineage>
</organism>
<dbReference type="AlphaFoldDB" id="Q65U40"/>
<keyword evidence="2" id="KW-1185">Reference proteome</keyword>
<reference evidence="1 2" key="1">
    <citation type="journal article" date="2004" name="Nat. Biotechnol.">
        <title>The genome sequence of the capnophilic rumen bacterium Mannheimia succiniciproducens.</title>
        <authorList>
            <person name="Hong S.H."/>
            <person name="Kim J.S."/>
            <person name="Lee S.Y."/>
            <person name="In Y.H."/>
            <person name="Choi S.S."/>
            <person name="Rih J.-K."/>
            <person name="Kim C.H."/>
            <person name="Jeong H."/>
            <person name="Hur C.G."/>
            <person name="Kim J.J."/>
        </authorList>
    </citation>
    <scope>NUCLEOTIDE SEQUENCE [LARGE SCALE GENOMIC DNA]</scope>
    <source>
        <strain evidence="2">KCTC 0769BP / MBEL55E</strain>
    </source>
</reference>
<dbReference type="STRING" id="221988.MS0913"/>